<feature type="transmembrane region" description="Helical" evidence="6">
    <location>
        <begin position="210"/>
        <end position="229"/>
    </location>
</feature>
<feature type="transmembrane region" description="Helical" evidence="6">
    <location>
        <begin position="249"/>
        <end position="276"/>
    </location>
</feature>
<evidence type="ECO:0000256" key="4">
    <source>
        <dbReference type="ARBA" id="ARBA00022989"/>
    </source>
</evidence>
<dbReference type="GO" id="GO:0005886">
    <property type="term" value="C:plasma membrane"/>
    <property type="evidence" value="ECO:0007669"/>
    <property type="project" value="UniProtKB-SubCell"/>
</dbReference>
<dbReference type="AlphaFoldDB" id="A0A969PQ18"/>
<accession>A0A969PQ18</accession>
<organism evidence="7 8">
    <name type="scientific">Alkalicoccus luteus</name>
    <dbReference type="NCBI Taxonomy" id="1237094"/>
    <lineage>
        <taxon>Bacteria</taxon>
        <taxon>Bacillati</taxon>
        <taxon>Bacillota</taxon>
        <taxon>Bacilli</taxon>
        <taxon>Bacillales</taxon>
        <taxon>Bacillaceae</taxon>
        <taxon>Alkalicoccus</taxon>
    </lineage>
</organism>
<name>A0A969PQ18_9BACI</name>
<evidence type="ECO:0000256" key="3">
    <source>
        <dbReference type="ARBA" id="ARBA00022692"/>
    </source>
</evidence>
<comment type="caution">
    <text evidence="7">The sequence shown here is derived from an EMBL/GenBank/DDBJ whole genome shotgun (WGS) entry which is preliminary data.</text>
</comment>
<keyword evidence="5 6" id="KW-0472">Membrane</keyword>
<dbReference type="InterPro" id="IPR050833">
    <property type="entry name" value="Poly_Biosynth_Transport"/>
</dbReference>
<dbReference type="EMBL" id="JAATHJ010000008">
    <property type="protein sequence ID" value="NJP37455.1"/>
    <property type="molecule type" value="Genomic_DNA"/>
</dbReference>
<keyword evidence="4 6" id="KW-1133">Transmembrane helix</keyword>
<protein>
    <submittedName>
        <fullName evidence="7">Oligosaccharide flippase family protein</fullName>
    </submittedName>
</protein>
<dbReference type="InterPro" id="IPR002797">
    <property type="entry name" value="Polysacc_synth"/>
</dbReference>
<reference evidence="7 8" key="1">
    <citation type="submission" date="2020-03" db="EMBL/GenBank/DDBJ databases">
        <title>Assessment of the enzymatic potential of alkaline-tolerant lipase obtained from Bacillus luteus H11 (technogenic soil) for the bioremediation of saline soils contaminated with petroleum substances.</title>
        <authorList>
            <person name="Kalwasinska A."/>
        </authorList>
    </citation>
    <scope>NUCLEOTIDE SEQUENCE [LARGE SCALE GENOMIC DNA]</scope>
    <source>
        <strain evidence="7 8">H11</strain>
    </source>
</reference>
<evidence type="ECO:0000313" key="8">
    <source>
        <dbReference type="Proteomes" id="UP000752012"/>
    </source>
</evidence>
<feature type="transmembrane region" description="Helical" evidence="6">
    <location>
        <begin position="174"/>
        <end position="189"/>
    </location>
</feature>
<keyword evidence="2" id="KW-1003">Cell membrane</keyword>
<evidence type="ECO:0000256" key="1">
    <source>
        <dbReference type="ARBA" id="ARBA00004651"/>
    </source>
</evidence>
<feature type="transmembrane region" description="Helical" evidence="6">
    <location>
        <begin position="88"/>
        <end position="109"/>
    </location>
</feature>
<proteinExistence type="predicted"/>
<feature type="transmembrane region" description="Helical" evidence="6">
    <location>
        <begin position="51"/>
        <end position="68"/>
    </location>
</feature>
<feature type="transmembrane region" description="Helical" evidence="6">
    <location>
        <begin position="115"/>
        <end position="136"/>
    </location>
</feature>
<dbReference type="PANTHER" id="PTHR30250:SF11">
    <property type="entry name" value="O-ANTIGEN TRANSPORTER-RELATED"/>
    <property type="match status" value="1"/>
</dbReference>
<keyword evidence="8" id="KW-1185">Reference proteome</keyword>
<feature type="transmembrane region" description="Helical" evidence="6">
    <location>
        <begin position="332"/>
        <end position="353"/>
    </location>
</feature>
<evidence type="ECO:0000313" key="7">
    <source>
        <dbReference type="EMBL" id="NJP37455.1"/>
    </source>
</evidence>
<dbReference type="Pfam" id="PF01943">
    <property type="entry name" value="Polysacc_synt"/>
    <property type="match status" value="1"/>
</dbReference>
<feature type="transmembrane region" description="Helical" evidence="6">
    <location>
        <begin position="365"/>
        <end position="381"/>
    </location>
</feature>
<feature type="transmembrane region" description="Helical" evidence="6">
    <location>
        <begin position="297"/>
        <end position="320"/>
    </location>
</feature>
<feature type="transmembrane region" description="Helical" evidence="6">
    <location>
        <begin position="148"/>
        <end position="168"/>
    </location>
</feature>
<dbReference type="Proteomes" id="UP000752012">
    <property type="component" value="Unassembled WGS sequence"/>
</dbReference>
<keyword evidence="3 6" id="KW-0812">Transmembrane</keyword>
<evidence type="ECO:0000256" key="6">
    <source>
        <dbReference type="SAM" id="Phobius"/>
    </source>
</evidence>
<comment type="subcellular location">
    <subcellularLocation>
        <location evidence="1">Cell membrane</location>
        <topology evidence="1">Multi-pass membrane protein</topology>
    </subcellularLocation>
</comment>
<sequence length="423" mass="48683">MYKDIPFIELRKDCIDIISKISWIFGANLVVAFTKWLIIIIIARILTPTDVGAYALAFAIGAPITLFANMKLRSLFITEDSKSFSDYLYSRCILNFAAFILLMLIATIIYPQHFYIIFLVGLMKILDLQSDMYYALPHKEGNMNIIGKLMIVKHVFTLFIFLVCVLITNNLIHSLFSQLIAQLLFLYSVEKKYISTKYTLNNESFDTSKILSVIVVGIPLGLVQMMTSFNASFPRFLLEFYESTEVLGYFSVIIYVLLIGNMMMNAISQTFLPYLYNKIKKFEYYHFHKLIFVKLSLFSMFLGIILFLLSHFFGEGFLFIVYGENYAQYSDVLTLMSIALAINIVSWNFDTALLAMRYISIQPKIIFIVLIISLIIGYILINKYGIYGATYTIIIANLLHLILRVFFVKIRLNMLISGSTVTR</sequence>
<gene>
    <name evidence="7" type="ORF">HCN83_07620</name>
</gene>
<feature type="transmembrane region" description="Helical" evidence="6">
    <location>
        <begin position="21"/>
        <end position="45"/>
    </location>
</feature>
<evidence type="ECO:0000256" key="5">
    <source>
        <dbReference type="ARBA" id="ARBA00023136"/>
    </source>
</evidence>
<evidence type="ECO:0000256" key="2">
    <source>
        <dbReference type="ARBA" id="ARBA00022475"/>
    </source>
</evidence>
<feature type="transmembrane region" description="Helical" evidence="6">
    <location>
        <begin position="387"/>
        <end position="407"/>
    </location>
</feature>
<dbReference type="PANTHER" id="PTHR30250">
    <property type="entry name" value="PST FAMILY PREDICTED COLANIC ACID TRANSPORTER"/>
    <property type="match status" value="1"/>
</dbReference>